<dbReference type="Proteomes" id="UP001645859">
    <property type="component" value="Unassembled WGS sequence"/>
</dbReference>
<evidence type="ECO:0000313" key="2">
    <source>
        <dbReference type="EMBL" id="MBL3680540.1"/>
    </source>
</evidence>
<dbReference type="EMBL" id="QYAC01000008">
    <property type="protein sequence ID" value="MBL3680540.1"/>
    <property type="molecule type" value="Genomic_DNA"/>
</dbReference>
<dbReference type="RefSeq" id="WP_202345809.1">
    <property type="nucleotide sequence ID" value="NZ_BAAAPI010000005.1"/>
</dbReference>
<dbReference type="InterPro" id="IPR011051">
    <property type="entry name" value="RmlC_Cupin_sf"/>
</dbReference>
<protein>
    <submittedName>
        <fullName evidence="2">Cupin</fullName>
    </submittedName>
</protein>
<dbReference type="SUPFAM" id="SSF51182">
    <property type="entry name" value="RmlC-like cupins"/>
    <property type="match status" value="1"/>
</dbReference>
<reference evidence="2 3" key="1">
    <citation type="submission" date="2018-09" db="EMBL/GenBank/DDBJ databases">
        <title>Comparative genomics of Leucobacter spp.</title>
        <authorList>
            <person name="Reis A.C."/>
            <person name="Kolvenbach B.A."/>
            <person name="Corvini P.F.X."/>
            <person name="Nunes O.C."/>
        </authorList>
    </citation>
    <scope>NUCLEOTIDE SEQUENCE [LARGE SCALE GENOMIC DNA]</scope>
    <source>
        <strain evidence="2 3">TAN 31504</strain>
    </source>
</reference>
<feature type="domain" description="Cupin type-2" evidence="1">
    <location>
        <begin position="21"/>
        <end position="85"/>
    </location>
</feature>
<sequence length="96" mass="10754">MSTGSHGEVQLENEYFRVTQWTIEPGGVIPMHRHDYEYVVVPMVTDTMHVTNADGSEIVAELVAGQSYTRSAGSEHQVENRTSTENIVFVETERLA</sequence>
<proteinExistence type="predicted"/>
<keyword evidence="3" id="KW-1185">Reference proteome</keyword>
<evidence type="ECO:0000313" key="3">
    <source>
        <dbReference type="Proteomes" id="UP001645859"/>
    </source>
</evidence>
<organism evidence="2 3">
    <name type="scientific">Leucobacter chromiireducens subsp. solipictus</name>
    <dbReference type="NCBI Taxonomy" id="398235"/>
    <lineage>
        <taxon>Bacteria</taxon>
        <taxon>Bacillati</taxon>
        <taxon>Actinomycetota</taxon>
        <taxon>Actinomycetes</taxon>
        <taxon>Micrococcales</taxon>
        <taxon>Microbacteriaceae</taxon>
        <taxon>Leucobacter</taxon>
    </lineage>
</organism>
<gene>
    <name evidence="2" type="ORF">D3230_14760</name>
</gene>
<comment type="caution">
    <text evidence="2">The sequence shown here is derived from an EMBL/GenBank/DDBJ whole genome shotgun (WGS) entry which is preliminary data.</text>
</comment>
<dbReference type="InterPro" id="IPR013096">
    <property type="entry name" value="Cupin_2"/>
</dbReference>
<evidence type="ECO:0000259" key="1">
    <source>
        <dbReference type="Pfam" id="PF07883"/>
    </source>
</evidence>
<name>A0ABS1SJB1_9MICO</name>
<dbReference type="Gene3D" id="2.60.120.10">
    <property type="entry name" value="Jelly Rolls"/>
    <property type="match status" value="1"/>
</dbReference>
<dbReference type="Pfam" id="PF07883">
    <property type="entry name" value="Cupin_2"/>
    <property type="match status" value="1"/>
</dbReference>
<accession>A0ABS1SJB1</accession>
<dbReference type="InterPro" id="IPR014710">
    <property type="entry name" value="RmlC-like_jellyroll"/>
</dbReference>